<sequence>MRRDDDLSPHKEYQLRIERLVGGGQRLGLREVRAGQETAPWLEFQDTDALLRHLWTLVEPTPGLK</sequence>
<reference evidence="1 2" key="1">
    <citation type="submission" date="2019-12" db="EMBL/GenBank/DDBJ databases">
        <title>Deinococcus sp. HMF7620 Genome sequencing and assembly.</title>
        <authorList>
            <person name="Kang H."/>
            <person name="Kim H."/>
            <person name="Joh K."/>
        </authorList>
    </citation>
    <scope>NUCLEOTIDE SEQUENCE [LARGE SCALE GENOMIC DNA]</scope>
    <source>
        <strain evidence="1 2">HMF7620</strain>
    </source>
</reference>
<keyword evidence="2" id="KW-1185">Reference proteome</keyword>
<proteinExistence type="predicted"/>
<accession>A0A7C9HXI5</accession>
<dbReference type="EMBL" id="WQLB01000005">
    <property type="protein sequence ID" value="MVN86268.1"/>
    <property type="molecule type" value="Genomic_DNA"/>
</dbReference>
<gene>
    <name evidence="1" type="ORF">GO986_05770</name>
</gene>
<name>A0A7C9HXI5_9DEIO</name>
<dbReference type="AlphaFoldDB" id="A0A7C9HXI5"/>
<comment type="caution">
    <text evidence="1">The sequence shown here is derived from an EMBL/GenBank/DDBJ whole genome shotgun (WGS) entry which is preliminary data.</text>
</comment>
<evidence type="ECO:0000313" key="2">
    <source>
        <dbReference type="Proteomes" id="UP000483286"/>
    </source>
</evidence>
<organism evidence="1 2">
    <name type="scientific">Deinococcus arboris</name>
    <dbReference type="NCBI Taxonomy" id="2682977"/>
    <lineage>
        <taxon>Bacteria</taxon>
        <taxon>Thermotogati</taxon>
        <taxon>Deinococcota</taxon>
        <taxon>Deinococci</taxon>
        <taxon>Deinococcales</taxon>
        <taxon>Deinococcaceae</taxon>
        <taxon>Deinococcus</taxon>
    </lineage>
</organism>
<dbReference type="RefSeq" id="WP_157458315.1">
    <property type="nucleotide sequence ID" value="NZ_WQLB01000005.1"/>
</dbReference>
<protein>
    <submittedName>
        <fullName evidence="1">Uncharacterized protein</fullName>
    </submittedName>
</protein>
<evidence type="ECO:0000313" key="1">
    <source>
        <dbReference type="EMBL" id="MVN86268.1"/>
    </source>
</evidence>
<dbReference type="Proteomes" id="UP000483286">
    <property type="component" value="Unassembled WGS sequence"/>
</dbReference>